<organism evidence="3 4">
    <name type="scientific">Neodothiora populina</name>
    <dbReference type="NCBI Taxonomy" id="2781224"/>
    <lineage>
        <taxon>Eukaryota</taxon>
        <taxon>Fungi</taxon>
        <taxon>Dikarya</taxon>
        <taxon>Ascomycota</taxon>
        <taxon>Pezizomycotina</taxon>
        <taxon>Dothideomycetes</taxon>
        <taxon>Dothideomycetidae</taxon>
        <taxon>Dothideales</taxon>
        <taxon>Dothioraceae</taxon>
        <taxon>Neodothiora</taxon>
    </lineage>
</organism>
<dbReference type="EMBL" id="JBFMKM010000001">
    <property type="protein sequence ID" value="KAL1311709.1"/>
    <property type="molecule type" value="Genomic_DNA"/>
</dbReference>
<dbReference type="PANTHER" id="PTHR39601:SF1">
    <property type="entry name" value="CHORIOGENIN HMINOR"/>
    <property type="match status" value="1"/>
</dbReference>
<accession>A0ABR3PRA5</accession>
<feature type="compositionally biased region" description="Low complexity" evidence="1">
    <location>
        <begin position="731"/>
        <end position="751"/>
    </location>
</feature>
<dbReference type="Pfam" id="PF26013">
    <property type="entry name" value="DUF8004"/>
    <property type="match status" value="1"/>
</dbReference>
<feature type="region of interest" description="Disordered" evidence="1">
    <location>
        <begin position="620"/>
        <end position="656"/>
    </location>
</feature>
<feature type="region of interest" description="Disordered" evidence="1">
    <location>
        <begin position="707"/>
        <end position="806"/>
    </location>
</feature>
<feature type="compositionally biased region" description="Low complexity" evidence="1">
    <location>
        <begin position="829"/>
        <end position="841"/>
    </location>
</feature>
<evidence type="ECO:0000259" key="2">
    <source>
        <dbReference type="Pfam" id="PF26013"/>
    </source>
</evidence>
<feature type="region of interest" description="Disordered" evidence="1">
    <location>
        <begin position="829"/>
        <end position="873"/>
    </location>
</feature>
<reference evidence="3 4" key="1">
    <citation type="submission" date="2024-07" db="EMBL/GenBank/DDBJ databases">
        <title>Draft sequence of the Neodothiora populina.</title>
        <authorList>
            <person name="Drown D.D."/>
            <person name="Schuette U.S."/>
            <person name="Buechlein A.B."/>
            <person name="Rusch D.R."/>
            <person name="Winton L.W."/>
            <person name="Adams G.A."/>
        </authorList>
    </citation>
    <scope>NUCLEOTIDE SEQUENCE [LARGE SCALE GENOMIC DNA]</scope>
    <source>
        <strain evidence="3 4">CPC 39397</strain>
    </source>
</reference>
<sequence>MSEVDIRRRSGRYAEDCYGENHRTSVAIEQVKHGIVLHSSAARVRPVHTGVPNFSRVLRGSQQPKMRNRMHALNESTPEISRNRDVKRWDPQRRTCSPWDGLRRDEELYQSGDCAVHLYTEGRSKRGPSFQLSSADIVAVGCSWMMGVYSGQQQDQRTSKELYIPAPVDKPRSGTFRWHLATRNFFAWIMSRPLVGMDLGDSLIDLLDRMHLFRPHADNLEDLFQYAKRVGYLNLVGCPEYALAFLRLAEHCQCRHLWINAFTHCVGMNDHLTDAPGFDRVTQVTKALIARAYLEMDLHLGRVTRALKVFLEDELSPSHFGLSSGAQDHLDRFRSFLNRFYIRRFGFWPPEQGPVFSKPLLQRMKNELQSLHDLLVDQESSDSLEDLFRPASGGICVRQNISAFNYRHGYEPLPNPLPLLPEHQGSPGRTDSQRGLRSFKLGSKASGFVKGMTARTAIAMATNSAPADIRNCKLVQEYISFEGEWSAKPVDKVSIADARKVRWIVIYCMLQMLHSVTRAPEEVSDPVATPYHICVLTHGTPPWGPDAPQCRSVESQDAPAPSSRRQSACLIDFISDNGAFSLGIQPDCERDDFVPKRTPSQASLRPAALRINTNPITRSLSVRSFSKRSSPTRRSSTGGRPVSAFVSRPANESPMDGYLGRLGSSIVFQEPTQSALHTLDDTPDQAMQAQQPARYPAPLRLSSSAIASISDDSPTPTLGVSAFDDLHDAISPPSSVQSSSRPPSLFSSPASTSNGFWQFDDADTSSWTSGDDRRRSREVHSMDHDSVYASSPTMAGKSFVPPSRRSSSGLFFSSDSSASSASFSAAATAGSAHSPSSSWSSQQQQPTLFKQEAPSPIKHQQQPTGAKSDNDELVFEAQNDIHRALDLLSYTSSGGTSHVL</sequence>
<evidence type="ECO:0000256" key="1">
    <source>
        <dbReference type="SAM" id="MobiDB-lite"/>
    </source>
</evidence>
<feature type="compositionally biased region" description="Polar residues" evidence="1">
    <location>
        <begin position="858"/>
        <end position="867"/>
    </location>
</feature>
<comment type="caution">
    <text evidence="3">The sequence shown here is derived from an EMBL/GenBank/DDBJ whole genome shotgun (WGS) entry which is preliminary data.</text>
</comment>
<feature type="domain" description="DUF8004" evidence="2">
    <location>
        <begin position="221"/>
        <end position="311"/>
    </location>
</feature>
<feature type="compositionally biased region" description="Basic and acidic residues" evidence="1">
    <location>
        <begin position="770"/>
        <end position="786"/>
    </location>
</feature>
<proteinExistence type="predicted"/>
<dbReference type="Proteomes" id="UP001562354">
    <property type="component" value="Unassembled WGS sequence"/>
</dbReference>
<evidence type="ECO:0000313" key="3">
    <source>
        <dbReference type="EMBL" id="KAL1311709.1"/>
    </source>
</evidence>
<dbReference type="PANTHER" id="PTHR39601">
    <property type="entry name" value="CHORIOGENIN HMINOR"/>
    <property type="match status" value="1"/>
</dbReference>
<protein>
    <recommendedName>
        <fullName evidence="2">DUF8004 domain-containing protein</fullName>
    </recommendedName>
</protein>
<keyword evidence="4" id="KW-1185">Reference proteome</keyword>
<dbReference type="InterPro" id="IPR058317">
    <property type="entry name" value="DUF8004"/>
</dbReference>
<dbReference type="RefSeq" id="XP_069204558.1">
    <property type="nucleotide sequence ID" value="XM_069341048.1"/>
</dbReference>
<name>A0ABR3PRA5_9PEZI</name>
<feature type="compositionally biased region" description="Low complexity" evidence="1">
    <location>
        <begin position="620"/>
        <end position="641"/>
    </location>
</feature>
<evidence type="ECO:0000313" key="4">
    <source>
        <dbReference type="Proteomes" id="UP001562354"/>
    </source>
</evidence>
<gene>
    <name evidence="3" type="ORF">AAFC00_001811</name>
</gene>
<dbReference type="GeneID" id="95975514"/>